<proteinExistence type="predicted"/>
<reference evidence="1 2" key="1">
    <citation type="journal article" date="2019" name="Sci. Rep.">
        <title>Orb-weaving spider Araneus ventricosus genome elucidates the spidroin gene catalogue.</title>
        <authorList>
            <person name="Kono N."/>
            <person name="Nakamura H."/>
            <person name="Ohtoshi R."/>
            <person name="Moran D.A.P."/>
            <person name="Shinohara A."/>
            <person name="Yoshida Y."/>
            <person name="Fujiwara M."/>
            <person name="Mori M."/>
            <person name="Tomita M."/>
            <person name="Arakawa K."/>
        </authorList>
    </citation>
    <scope>NUCLEOTIDE SEQUENCE [LARGE SCALE GENOMIC DNA]</scope>
</reference>
<dbReference type="Proteomes" id="UP000499080">
    <property type="component" value="Unassembled WGS sequence"/>
</dbReference>
<accession>A0A4Y2QDY0</accession>
<dbReference type="EMBL" id="BGPR01013696">
    <property type="protein sequence ID" value="GBN61799.1"/>
    <property type="molecule type" value="Genomic_DNA"/>
</dbReference>
<organism evidence="1 2">
    <name type="scientific">Araneus ventricosus</name>
    <name type="common">Orbweaver spider</name>
    <name type="synonym">Epeira ventricosa</name>
    <dbReference type="NCBI Taxonomy" id="182803"/>
    <lineage>
        <taxon>Eukaryota</taxon>
        <taxon>Metazoa</taxon>
        <taxon>Ecdysozoa</taxon>
        <taxon>Arthropoda</taxon>
        <taxon>Chelicerata</taxon>
        <taxon>Arachnida</taxon>
        <taxon>Araneae</taxon>
        <taxon>Araneomorphae</taxon>
        <taxon>Entelegynae</taxon>
        <taxon>Araneoidea</taxon>
        <taxon>Araneidae</taxon>
        <taxon>Araneus</taxon>
    </lineage>
</organism>
<sequence length="129" mass="13961">MGCIGIQKIVPGIGQTKLESLQTRWILSYVSSQSFSNVLYRVHTYKNRRKSAQVLAFGLKTVVHLVNGDSSAGLLLVARAQGVPIQGTIHVPSFSNSVLGSSMAHAPSGNTCLQIMRIANHVISKYIQI</sequence>
<name>A0A4Y2QDY0_ARAVE</name>
<gene>
    <name evidence="1" type="ORF">AVEN_198907_1</name>
</gene>
<evidence type="ECO:0000313" key="1">
    <source>
        <dbReference type="EMBL" id="GBN61799.1"/>
    </source>
</evidence>
<protein>
    <submittedName>
        <fullName evidence="1">Uncharacterized protein</fullName>
    </submittedName>
</protein>
<comment type="caution">
    <text evidence="1">The sequence shown here is derived from an EMBL/GenBank/DDBJ whole genome shotgun (WGS) entry which is preliminary data.</text>
</comment>
<evidence type="ECO:0000313" key="2">
    <source>
        <dbReference type="Proteomes" id="UP000499080"/>
    </source>
</evidence>
<dbReference type="AlphaFoldDB" id="A0A4Y2QDY0"/>
<keyword evidence="2" id="KW-1185">Reference proteome</keyword>